<protein>
    <submittedName>
        <fullName evidence="9">Subtilisin family serine protease</fullName>
    </submittedName>
</protein>
<evidence type="ECO:0000256" key="2">
    <source>
        <dbReference type="ARBA" id="ARBA00022670"/>
    </source>
</evidence>
<dbReference type="PROSITE" id="PS00138">
    <property type="entry name" value="SUBTILASE_SER"/>
    <property type="match status" value="1"/>
</dbReference>
<keyword evidence="2 5" id="KW-0645">Protease</keyword>
<dbReference type="PROSITE" id="PS00136">
    <property type="entry name" value="SUBTILASE_ASP"/>
    <property type="match status" value="1"/>
</dbReference>
<dbReference type="AlphaFoldDB" id="A0A7W8FZF1"/>
<dbReference type="InterPro" id="IPR023827">
    <property type="entry name" value="Peptidase_S8_Asp-AS"/>
</dbReference>
<dbReference type="PANTHER" id="PTHR43806:SF11">
    <property type="entry name" value="CEREVISIN-RELATED"/>
    <property type="match status" value="1"/>
</dbReference>
<keyword evidence="10" id="KW-1185">Reference proteome</keyword>
<comment type="caution">
    <text evidence="9">The sequence shown here is derived from an EMBL/GenBank/DDBJ whole genome shotgun (WGS) entry which is preliminary data.</text>
</comment>
<feature type="signal peptide" evidence="7">
    <location>
        <begin position="1"/>
        <end position="24"/>
    </location>
</feature>
<keyword evidence="4 5" id="KW-0720">Serine protease</keyword>
<evidence type="ECO:0000313" key="10">
    <source>
        <dbReference type="Proteomes" id="UP000521199"/>
    </source>
</evidence>
<evidence type="ECO:0000256" key="5">
    <source>
        <dbReference type="PROSITE-ProRule" id="PRU01240"/>
    </source>
</evidence>
<comment type="similarity">
    <text evidence="1 5 6">Belongs to the peptidase S8 family.</text>
</comment>
<evidence type="ECO:0000256" key="1">
    <source>
        <dbReference type="ARBA" id="ARBA00011073"/>
    </source>
</evidence>
<dbReference type="EMBL" id="JACHHP010000003">
    <property type="protein sequence ID" value="MBB5208387.1"/>
    <property type="molecule type" value="Genomic_DNA"/>
</dbReference>
<feature type="active site" description="Charge relay system" evidence="5">
    <location>
        <position position="157"/>
    </location>
</feature>
<accession>A0A7W8FZF1</accession>
<dbReference type="Proteomes" id="UP000521199">
    <property type="component" value="Unassembled WGS sequence"/>
</dbReference>
<gene>
    <name evidence="9" type="ORF">HNQ52_001929</name>
</gene>
<feature type="active site" description="Charge relay system" evidence="5">
    <location>
        <position position="393"/>
    </location>
</feature>
<evidence type="ECO:0000256" key="7">
    <source>
        <dbReference type="SAM" id="SignalP"/>
    </source>
</evidence>
<dbReference type="PRINTS" id="PR00723">
    <property type="entry name" value="SUBTILISIN"/>
</dbReference>
<evidence type="ECO:0000256" key="6">
    <source>
        <dbReference type="RuleBase" id="RU003355"/>
    </source>
</evidence>
<dbReference type="InterPro" id="IPR023828">
    <property type="entry name" value="Peptidase_S8_Ser-AS"/>
</dbReference>
<evidence type="ECO:0000313" key="9">
    <source>
        <dbReference type="EMBL" id="MBB5208387.1"/>
    </source>
</evidence>
<dbReference type="InterPro" id="IPR037045">
    <property type="entry name" value="S8pro/Inhibitor_I9_sf"/>
</dbReference>
<reference evidence="9 10" key="1">
    <citation type="submission" date="2020-08" db="EMBL/GenBank/DDBJ databases">
        <title>Genomic Encyclopedia of Type Strains, Phase IV (KMG-IV): sequencing the most valuable type-strain genomes for metagenomic binning, comparative biology and taxonomic classification.</title>
        <authorList>
            <person name="Goeker M."/>
        </authorList>
    </citation>
    <scope>NUCLEOTIDE SEQUENCE [LARGE SCALE GENOMIC DNA]</scope>
    <source>
        <strain evidence="9 10">DSM 24163</strain>
    </source>
</reference>
<dbReference type="GO" id="GO:0006508">
    <property type="term" value="P:proteolysis"/>
    <property type="evidence" value="ECO:0007669"/>
    <property type="project" value="UniProtKB-KW"/>
</dbReference>
<dbReference type="Pfam" id="PF00082">
    <property type="entry name" value="Peptidase_S8"/>
    <property type="match status" value="1"/>
</dbReference>
<dbReference type="RefSeq" id="WP_183960921.1">
    <property type="nucleotide sequence ID" value="NZ_JACHHP010000003.1"/>
</dbReference>
<keyword evidence="3 5" id="KW-0378">Hydrolase</keyword>
<dbReference type="SUPFAM" id="SSF52743">
    <property type="entry name" value="Subtilisin-like"/>
    <property type="match status" value="1"/>
</dbReference>
<evidence type="ECO:0000256" key="3">
    <source>
        <dbReference type="ARBA" id="ARBA00022801"/>
    </source>
</evidence>
<feature type="chain" id="PRO_5030711312" evidence="7">
    <location>
        <begin position="25"/>
        <end position="462"/>
    </location>
</feature>
<dbReference type="GO" id="GO:0004252">
    <property type="term" value="F:serine-type endopeptidase activity"/>
    <property type="evidence" value="ECO:0007669"/>
    <property type="project" value="UniProtKB-UniRule"/>
</dbReference>
<name>A0A7W8FZF1_9GAMM</name>
<feature type="domain" description="Peptidase S8/S53" evidence="8">
    <location>
        <begin position="148"/>
        <end position="424"/>
    </location>
</feature>
<dbReference type="PROSITE" id="PS51892">
    <property type="entry name" value="SUBTILASE"/>
    <property type="match status" value="1"/>
</dbReference>
<dbReference type="InterPro" id="IPR015500">
    <property type="entry name" value="Peptidase_S8_subtilisin-rel"/>
</dbReference>
<organism evidence="9 10">
    <name type="scientific">Chiayiivirga flava</name>
    <dbReference type="NCBI Taxonomy" id="659595"/>
    <lineage>
        <taxon>Bacteria</taxon>
        <taxon>Pseudomonadati</taxon>
        <taxon>Pseudomonadota</taxon>
        <taxon>Gammaproteobacteria</taxon>
        <taxon>Lysobacterales</taxon>
        <taxon>Lysobacteraceae</taxon>
        <taxon>Chiayiivirga</taxon>
    </lineage>
</organism>
<evidence type="ECO:0000259" key="8">
    <source>
        <dbReference type="Pfam" id="PF00082"/>
    </source>
</evidence>
<dbReference type="Gene3D" id="3.30.70.80">
    <property type="entry name" value="Peptidase S8 propeptide/proteinase inhibitor I9"/>
    <property type="match status" value="1"/>
</dbReference>
<evidence type="ECO:0000256" key="4">
    <source>
        <dbReference type="ARBA" id="ARBA00022825"/>
    </source>
</evidence>
<dbReference type="InterPro" id="IPR050131">
    <property type="entry name" value="Peptidase_S8_subtilisin-like"/>
</dbReference>
<proteinExistence type="inferred from homology"/>
<dbReference type="InterPro" id="IPR000209">
    <property type="entry name" value="Peptidase_S8/S53_dom"/>
</dbReference>
<feature type="active site" description="Charge relay system" evidence="5">
    <location>
        <position position="207"/>
    </location>
</feature>
<dbReference type="PANTHER" id="PTHR43806">
    <property type="entry name" value="PEPTIDASE S8"/>
    <property type="match status" value="1"/>
</dbReference>
<keyword evidence="7" id="KW-0732">Signal</keyword>
<dbReference type="Gene3D" id="3.40.50.200">
    <property type="entry name" value="Peptidase S8/S53 domain"/>
    <property type="match status" value="1"/>
</dbReference>
<dbReference type="InterPro" id="IPR036852">
    <property type="entry name" value="Peptidase_S8/S53_dom_sf"/>
</dbReference>
<sequence length="462" mass="46557">MRIDSFSLRGLWLALLLGAAPGLAAQAPHAKVGADVDTALATASQVRVLVMFAPPAKRVGETDAEHAEKIATLRGMVLGKTGAADVRLRRSFVHVPGFAAEVTRAGLDALRNDPHVTRIDIDAGGHGDMAQAAVLSRVSDVFALGLSGAGAKVAVIDSGIDRTHPDFSGRIVAEQCFCSGMAGSAGCCPNLLDTQAGAGAAQDDHGHGTNVAGIFAGGGAVAARGAASSAEIVALKVLDENNSFCCSSDVVAALDWVRVNHPDTTVVNASLGTAALFADACDTSTGFTQALAVAVDNLVANGTQVFVSSGNQRSATSIAAPACVASATAVGAVYDSAQGDTFYNFFGCGDNATVPDLPTCFTNSNARVDLYAPGASTTSSGLGGGTSTFTGTSQASPLAAGCAAVLRAHVPGASAQAVEAALKASPVRVIDPKNGLEFPRLDCLDALLRLDADLFADGFESP</sequence>